<dbReference type="PANTHER" id="PTHR24384">
    <property type="entry name" value="FINGER PUTATIVE TRANSCRIPTION FACTOR FAMILY-RELATED"/>
    <property type="match status" value="1"/>
</dbReference>
<dbReference type="SMART" id="SM00349">
    <property type="entry name" value="KRAB"/>
    <property type="match status" value="1"/>
</dbReference>
<keyword evidence="1" id="KW-0479">Metal-binding</keyword>
<keyword evidence="2" id="KW-0677">Repeat</keyword>
<keyword evidence="4" id="KW-0862">Zinc</keyword>
<dbReference type="Proteomes" id="UP001176940">
    <property type="component" value="Unassembled WGS sequence"/>
</dbReference>
<dbReference type="PANTHER" id="PTHR24384:SF248">
    <property type="entry name" value="ZINC FINGER PROTEIN 143-RELATED"/>
    <property type="match status" value="1"/>
</dbReference>
<protein>
    <submittedName>
        <fullName evidence="8">Uncharacterized protein</fullName>
    </submittedName>
</protein>
<feature type="domain" description="KRAB" evidence="7">
    <location>
        <begin position="19"/>
        <end position="90"/>
    </location>
</feature>
<comment type="caution">
    <text evidence="8">The sequence shown here is derived from an EMBL/GenBank/DDBJ whole genome shotgun (WGS) entry which is preliminary data.</text>
</comment>
<organism evidence="8 9">
    <name type="scientific">Ranitomeya imitator</name>
    <name type="common">mimic poison frog</name>
    <dbReference type="NCBI Taxonomy" id="111125"/>
    <lineage>
        <taxon>Eukaryota</taxon>
        <taxon>Metazoa</taxon>
        <taxon>Chordata</taxon>
        <taxon>Craniata</taxon>
        <taxon>Vertebrata</taxon>
        <taxon>Euteleostomi</taxon>
        <taxon>Amphibia</taxon>
        <taxon>Batrachia</taxon>
        <taxon>Anura</taxon>
        <taxon>Neobatrachia</taxon>
        <taxon>Hyloidea</taxon>
        <taxon>Dendrobatidae</taxon>
        <taxon>Dendrobatinae</taxon>
        <taxon>Ranitomeya</taxon>
    </lineage>
</organism>
<accession>A0ABN9KSW2</accession>
<feature type="domain" description="C2H2-type" evidence="6">
    <location>
        <begin position="240"/>
        <end position="267"/>
    </location>
</feature>
<dbReference type="PROSITE" id="PS50805">
    <property type="entry name" value="KRAB"/>
    <property type="match status" value="1"/>
</dbReference>
<feature type="domain" description="C2H2-type" evidence="6">
    <location>
        <begin position="354"/>
        <end position="381"/>
    </location>
</feature>
<dbReference type="PROSITE" id="PS50157">
    <property type="entry name" value="ZINC_FINGER_C2H2_2"/>
    <property type="match status" value="4"/>
</dbReference>
<dbReference type="Pfam" id="PF01352">
    <property type="entry name" value="KRAB"/>
    <property type="match status" value="1"/>
</dbReference>
<evidence type="ECO:0000259" key="6">
    <source>
        <dbReference type="PROSITE" id="PS50157"/>
    </source>
</evidence>
<feature type="domain" description="C2H2-type" evidence="6">
    <location>
        <begin position="326"/>
        <end position="353"/>
    </location>
</feature>
<name>A0ABN9KSW2_9NEOB</name>
<proteinExistence type="predicted"/>
<keyword evidence="9" id="KW-1185">Reference proteome</keyword>
<dbReference type="Pfam" id="PF13894">
    <property type="entry name" value="zf-C2H2_4"/>
    <property type="match status" value="1"/>
</dbReference>
<dbReference type="InterPro" id="IPR036236">
    <property type="entry name" value="Znf_C2H2_sf"/>
</dbReference>
<dbReference type="Gene3D" id="3.30.160.60">
    <property type="entry name" value="Classic Zinc Finger"/>
    <property type="match status" value="4"/>
</dbReference>
<evidence type="ECO:0000256" key="3">
    <source>
        <dbReference type="ARBA" id="ARBA00022771"/>
    </source>
</evidence>
<evidence type="ECO:0000256" key="2">
    <source>
        <dbReference type="ARBA" id="ARBA00022737"/>
    </source>
</evidence>
<gene>
    <name evidence="8" type="ORF">RIMI_LOCUS1688797</name>
</gene>
<feature type="domain" description="C2H2-type" evidence="6">
    <location>
        <begin position="382"/>
        <end position="409"/>
    </location>
</feature>
<dbReference type="SMART" id="SM00355">
    <property type="entry name" value="ZnF_C2H2"/>
    <property type="match status" value="4"/>
</dbReference>
<evidence type="ECO:0000256" key="5">
    <source>
        <dbReference type="PROSITE-ProRule" id="PRU00042"/>
    </source>
</evidence>
<evidence type="ECO:0000313" key="8">
    <source>
        <dbReference type="EMBL" id="CAJ0922149.1"/>
    </source>
</evidence>
<dbReference type="InterPro" id="IPR013087">
    <property type="entry name" value="Znf_C2H2_type"/>
</dbReference>
<evidence type="ECO:0000259" key="7">
    <source>
        <dbReference type="PROSITE" id="PS50805"/>
    </source>
</evidence>
<dbReference type="CDD" id="cd07765">
    <property type="entry name" value="KRAB_A-box"/>
    <property type="match status" value="1"/>
</dbReference>
<dbReference type="EMBL" id="CAUEEQ010002224">
    <property type="protein sequence ID" value="CAJ0922149.1"/>
    <property type="molecule type" value="Genomic_DNA"/>
</dbReference>
<dbReference type="InterPro" id="IPR036051">
    <property type="entry name" value="KRAB_dom_sf"/>
</dbReference>
<evidence type="ECO:0000256" key="4">
    <source>
        <dbReference type="ARBA" id="ARBA00022833"/>
    </source>
</evidence>
<dbReference type="SUPFAM" id="SSF57667">
    <property type="entry name" value="beta-beta-alpha zinc fingers"/>
    <property type="match status" value="3"/>
</dbReference>
<dbReference type="InterPro" id="IPR001909">
    <property type="entry name" value="KRAB"/>
</dbReference>
<dbReference type="SUPFAM" id="SSF109640">
    <property type="entry name" value="KRAB domain (Kruppel-associated box)"/>
    <property type="match status" value="1"/>
</dbReference>
<dbReference type="Pfam" id="PF00096">
    <property type="entry name" value="zf-C2H2"/>
    <property type="match status" value="3"/>
</dbReference>
<evidence type="ECO:0000313" key="9">
    <source>
        <dbReference type="Proteomes" id="UP001176940"/>
    </source>
</evidence>
<dbReference type="Gene3D" id="6.10.140.140">
    <property type="match status" value="1"/>
</dbReference>
<keyword evidence="3 5" id="KW-0863">Zinc-finger</keyword>
<dbReference type="PROSITE" id="PS00028">
    <property type="entry name" value="ZINC_FINGER_C2H2_1"/>
    <property type="match status" value="4"/>
</dbReference>
<reference evidence="8" key="1">
    <citation type="submission" date="2023-07" db="EMBL/GenBank/DDBJ databases">
        <authorList>
            <person name="Stuckert A."/>
        </authorList>
    </citation>
    <scope>NUCLEOTIDE SEQUENCE</scope>
</reference>
<dbReference type="InterPro" id="IPR050752">
    <property type="entry name" value="C2H2-ZF_domain"/>
</dbReference>
<evidence type="ECO:0000256" key="1">
    <source>
        <dbReference type="ARBA" id="ARBA00022723"/>
    </source>
</evidence>
<sequence>MLYTGAERPDVIHWGEVPIIFCDVAASFTEEQWLRLEHWQRDVYKNVMREIHEALVTLGYAITNPDVLFNIKKQDESCIRIDCSSGERKEIPIGDHPDILIRIEAEENGDQDEVYVEPLNTRSGITTVVLNAPTHRDLHGDVYCESQQNTLNHGPELVQRGPMYEEYYKERDSDDCCSPISIRIKEEEDDDVPYEEDELINNYSTADFHSQDTSEQQNDDFVESPINKCILGKFSKQRVYPCTECGKSFLCKSSLSRHRKIHRQDRYNSLDGEHGFPRLPYLALHQKVHQSEKQYTCDEIQSDFTDQAYLYEDNEDNMPDTGERPFSCDICPKSFRNRSSLYKHKKTHLGVRPFRCDHCPKSFSHNYGLLRHKRAHTGERPFECSLCRKRFYRKDTLEKHQVVHAKQRSFMIKAGWLD</sequence>